<dbReference type="EMBL" id="CACVKT020008183">
    <property type="protein sequence ID" value="CAC5413655.1"/>
    <property type="molecule type" value="Genomic_DNA"/>
</dbReference>
<gene>
    <name evidence="2" type="ORF">MCOR_46524</name>
</gene>
<feature type="region of interest" description="Disordered" evidence="1">
    <location>
        <begin position="102"/>
        <end position="158"/>
    </location>
</feature>
<keyword evidence="3" id="KW-1185">Reference proteome</keyword>
<evidence type="ECO:0000256" key="1">
    <source>
        <dbReference type="SAM" id="MobiDB-lite"/>
    </source>
</evidence>
<organism evidence="2 3">
    <name type="scientific">Mytilus coruscus</name>
    <name type="common">Sea mussel</name>
    <dbReference type="NCBI Taxonomy" id="42192"/>
    <lineage>
        <taxon>Eukaryota</taxon>
        <taxon>Metazoa</taxon>
        <taxon>Spiralia</taxon>
        <taxon>Lophotrochozoa</taxon>
        <taxon>Mollusca</taxon>
        <taxon>Bivalvia</taxon>
        <taxon>Autobranchia</taxon>
        <taxon>Pteriomorphia</taxon>
        <taxon>Mytilida</taxon>
        <taxon>Mytiloidea</taxon>
        <taxon>Mytilidae</taxon>
        <taxon>Mytilinae</taxon>
        <taxon>Mytilus</taxon>
    </lineage>
</organism>
<sequence>MDPEECHGASLKDTDISCIPEYESPSYHPVPRDRRTEDQKQIAHLQEFNSNIRHWLEECDTQDEVASSCSEEGACSSLEPHRLEQPSRLSAFSTMLEQSLCEPPQESLSTESLNSELENLSVRENSEYRTPSPKTNIVVRNQPDSQQDRNIQNNKMTE</sequence>
<feature type="compositionally biased region" description="Polar residues" evidence="1">
    <location>
        <begin position="128"/>
        <end position="158"/>
    </location>
</feature>
<evidence type="ECO:0000313" key="2">
    <source>
        <dbReference type="EMBL" id="CAC5413655.1"/>
    </source>
</evidence>
<accession>A0A6J8E2E4</accession>
<dbReference type="AlphaFoldDB" id="A0A6J8E2E4"/>
<dbReference type="OrthoDB" id="10549916at2759"/>
<evidence type="ECO:0000313" key="3">
    <source>
        <dbReference type="Proteomes" id="UP000507470"/>
    </source>
</evidence>
<protein>
    <submittedName>
        <fullName evidence="2">Uncharacterized protein</fullName>
    </submittedName>
</protein>
<feature type="compositionally biased region" description="Low complexity" evidence="1">
    <location>
        <begin position="106"/>
        <end position="123"/>
    </location>
</feature>
<feature type="region of interest" description="Disordered" evidence="1">
    <location>
        <begin position="17"/>
        <end position="38"/>
    </location>
</feature>
<proteinExistence type="predicted"/>
<reference evidence="2 3" key="1">
    <citation type="submission" date="2020-06" db="EMBL/GenBank/DDBJ databases">
        <authorList>
            <person name="Li R."/>
            <person name="Bekaert M."/>
        </authorList>
    </citation>
    <scope>NUCLEOTIDE SEQUENCE [LARGE SCALE GENOMIC DNA]</scope>
    <source>
        <strain evidence="3">wild</strain>
    </source>
</reference>
<name>A0A6J8E2E4_MYTCO</name>
<dbReference type="Proteomes" id="UP000507470">
    <property type="component" value="Unassembled WGS sequence"/>
</dbReference>